<evidence type="ECO:0000313" key="3">
    <source>
        <dbReference type="Proteomes" id="UP000662373"/>
    </source>
</evidence>
<dbReference type="InterPro" id="IPR039523">
    <property type="entry name" value="RimK-rel_E_lig_ATP-grasp"/>
</dbReference>
<comment type="caution">
    <text evidence="2">The sequence shown here is derived from an EMBL/GenBank/DDBJ whole genome shotgun (WGS) entry which is preliminary data.</text>
</comment>
<evidence type="ECO:0000259" key="1">
    <source>
        <dbReference type="Pfam" id="PF14397"/>
    </source>
</evidence>
<dbReference type="SUPFAM" id="SSF56059">
    <property type="entry name" value="Glutathione synthetase ATP-binding domain-like"/>
    <property type="match status" value="1"/>
</dbReference>
<accession>A0A934KRY1</accession>
<reference evidence="2 3" key="1">
    <citation type="submission" date="2020-09" db="EMBL/GenBank/DDBJ databases">
        <title>Draft genome of Gelidibacter salicanalis PAMC21136.</title>
        <authorList>
            <person name="Park H."/>
        </authorList>
    </citation>
    <scope>NUCLEOTIDE SEQUENCE [LARGE SCALE GENOMIC DNA]</scope>
    <source>
        <strain evidence="2 3">PAMC21136</strain>
    </source>
</reference>
<protein>
    <recommendedName>
        <fullName evidence="1">Alpha-L-glutamate ligase-related protein ATP-grasp domain-containing protein</fullName>
    </recommendedName>
</protein>
<evidence type="ECO:0000313" key="2">
    <source>
        <dbReference type="EMBL" id="MBJ7882709.1"/>
    </source>
</evidence>
<dbReference type="AlphaFoldDB" id="A0A934KRY1"/>
<name>A0A934KRY1_9FLAO</name>
<dbReference type="Pfam" id="PF14397">
    <property type="entry name" value="ATPgrasp_ST"/>
    <property type="match status" value="1"/>
</dbReference>
<proteinExistence type="predicted"/>
<sequence>MKAIKNKVKDVLVKGKNYVYHLEHKNSATKFLKRIEAEKGKLDPKNERSCREYAKDILGDIKYAPWLLVYSAFSKDFKEGWIPDNYYGEVVVPQLNGEYGRICNRNAAINKLLGEFDSLDVGYYLNRLFLSTSFEVLNEEKLRKLLFTDNKTIVYKVEDSRQGKGIYFFDEKSFDIEIIKKLGTGVFQRYIEQHPFFSQFNDSSVATIRITSVCDDNGHIEAKAGYFRIGRDNDTHVISDRQLRTPINIKTGQLYDMAYYPDSKTTKYLPNSNVTFAGKTLPSFDYCLSEITKLHSRIPFVRCVGWDLILDKNNQVKIIELNGGHNGIKFNEMIHGPCFKGLNWEKLHLLK</sequence>
<dbReference type="EMBL" id="JAEHJZ010000052">
    <property type="protein sequence ID" value="MBJ7882709.1"/>
    <property type="molecule type" value="Genomic_DNA"/>
</dbReference>
<keyword evidence="3" id="KW-1185">Reference proteome</keyword>
<organism evidence="2 3">
    <name type="scientific">Gelidibacter salicanalis</name>
    <dbReference type="NCBI Taxonomy" id="291193"/>
    <lineage>
        <taxon>Bacteria</taxon>
        <taxon>Pseudomonadati</taxon>
        <taxon>Bacteroidota</taxon>
        <taxon>Flavobacteriia</taxon>
        <taxon>Flavobacteriales</taxon>
        <taxon>Flavobacteriaceae</taxon>
        <taxon>Gelidibacter</taxon>
    </lineage>
</organism>
<dbReference type="Proteomes" id="UP000662373">
    <property type="component" value="Unassembled WGS sequence"/>
</dbReference>
<gene>
    <name evidence="2" type="ORF">JEM65_18905</name>
</gene>
<dbReference type="RefSeq" id="WP_199602977.1">
    <property type="nucleotide sequence ID" value="NZ_JAEHJZ010000052.1"/>
</dbReference>
<feature type="domain" description="Alpha-L-glutamate ligase-related protein ATP-grasp" evidence="1">
    <location>
        <begin position="185"/>
        <end position="339"/>
    </location>
</feature>